<reference evidence="1" key="1">
    <citation type="journal article" date="2020" name="Stud. Mycol.">
        <title>101 Dothideomycetes genomes: a test case for predicting lifestyles and emergence of pathogens.</title>
        <authorList>
            <person name="Haridas S."/>
            <person name="Albert R."/>
            <person name="Binder M."/>
            <person name="Bloem J."/>
            <person name="Labutti K."/>
            <person name="Salamov A."/>
            <person name="Andreopoulos B."/>
            <person name="Baker S."/>
            <person name="Barry K."/>
            <person name="Bills G."/>
            <person name="Bluhm B."/>
            <person name="Cannon C."/>
            <person name="Castanera R."/>
            <person name="Culley D."/>
            <person name="Daum C."/>
            <person name="Ezra D."/>
            <person name="Gonzalez J."/>
            <person name="Henrissat B."/>
            <person name="Kuo A."/>
            <person name="Liang C."/>
            <person name="Lipzen A."/>
            <person name="Lutzoni F."/>
            <person name="Magnuson J."/>
            <person name="Mondo S."/>
            <person name="Nolan M."/>
            <person name="Ohm R."/>
            <person name="Pangilinan J."/>
            <person name="Park H.-J."/>
            <person name="Ramirez L."/>
            <person name="Alfaro M."/>
            <person name="Sun H."/>
            <person name="Tritt A."/>
            <person name="Yoshinaga Y."/>
            <person name="Zwiers L.-H."/>
            <person name="Turgeon B."/>
            <person name="Goodwin S."/>
            <person name="Spatafora J."/>
            <person name="Crous P."/>
            <person name="Grigoriev I."/>
        </authorList>
    </citation>
    <scope>NUCLEOTIDE SEQUENCE</scope>
    <source>
        <strain evidence="1">CBS 122368</strain>
    </source>
</reference>
<sequence>MATVVASYLGEGSFARPLVLRDLERSRTAYNALPDDAAQPPVADEHIKNLAALFVRHNAHNTLGVHLIHGHFQIPENTIMLGKNFENPCGRWTNPTDVSTFNPSAVHGHIFVLKDNEFLAYKYQDGSMPDLSAVGHGFITKFVHYITSNNLTDLIGLQILMDERVRPMTHAAMTSGNHKVFNAGKPLPKLENVHDLKQALADVGVL</sequence>
<protein>
    <submittedName>
        <fullName evidence="1">Uncharacterized protein</fullName>
    </submittedName>
</protein>
<dbReference type="AlphaFoldDB" id="A0A6A6HV89"/>
<keyword evidence="2" id="KW-1185">Reference proteome</keyword>
<dbReference type="OrthoDB" id="3866936at2759"/>
<dbReference type="Proteomes" id="UP000800094">
    <property type="component" value="Unassembled WGS sequence"/>
</dbReference>
<evidence type="ECO:0000313" key="2">
    <source>
        <dbReference type="Proteomes" id="UP000800094"/>
    </source>
</evidence>
<organism evidence="1 2">
    <name type="scientific">Trematosphaeria pertusa</name>
    <dbReference type="NCBI Taxonomy" id="390896"/>
    <lineage>
        <taxon>Eukaryota</taxon>
        <taxon>Fungi</taxon>
        <taxon>Dikarya</taxon>
        <taxon>Ascomycota</taxon>
        <taxon>Pezizomycotina</taxon>
        <taxon>Dothideomycetes</taxon>
        <taxon>Pleosporomycetidae</taxon>
        <taxon>Pleosporales</taxon>
        <taxon>Massarineae</taxon>
        <taxon>Trematosphaeriaceae</taxon>
        <taxon>Trematosphaeria</taxon>
    </lineage>
</organism>
<evidence type="ECO:0000313" key="1">
    <source>
        <dbReference type="EMBL" id="KAF2241799.1"/>
    </source>
</evidence>
<name>A0A6A6HV89_9PLEO</name>
<dbReference type="EMBL" id="ML987210">
    <property type="protein sequence ID" value="KAF2241799.1"/>
    <property type="molecule type" value="Genomic_DNA"/>
</dbReference>
<gene>
    <name evidence="1" type="ORF">BU26DRAFT_544321</name>
</gene>
<dbReference type="RefSeq" id="XP_033676803.1">
    <property type="nucleotide sequence ID" value="XM_033831731.1"/>
</dbReference>
<accession>A0A6A6HV89</accession>
<proteinExistence type="predicted"/>
<dbReference type="GeneID" id="54585061"/>